<feature type="compositionally biased region" description="Low complexity" evidence="1">
    <location>
        <begin position="48"/>
        <end position="59"/>
    </location>
</feature>
<name>A0A150TII6_SORCE</name>
<dbReference type="EMBL" id="JEME01002368">
    <property type="protein sequence ID" value="KYG04491.1"/>
    <property type="molecule type" value="Genomic_DNA"/>
</dbReference>
<feature type="region of interest" description="Disordered" evidence="1">
    <location>
        <begin position="1"/>
        <end position="98"/>
    </location>
</feature>
<evidence type="ECO:0000313" key="3">
    <source>
        <dbReference type="Proteomes" id="UP000075502"/>
    </source>
</evidence>
<feature type="compositionally biased region" description="Basic residues" evidence="1">
    <location>
        <begin position="25"/>
        <end position="36"/>
    </location>
</feature>
<gene>
    <name evidence="2" type="ORF">BE21_46470</name>
</gene>
<organism evidence="2 3">
    <name type="scientific">Sorangium cellulosum</name>
    <name type="common">Polyangium cellulosum</name>
    <dbReference type="NCBI Taxonomy" id="56"/>
    <lineage>
        <taxon>Bacteria</taxon>
        <taxon>Pseudomonadati</taxon>
        <taxon>Myxococcota</taxon>
        <taxon>Polyangia</taxon>
        <taxon>Polyangiales</taxon>
        <taxon>Polyangiaceae</taxon>
        <taxon>Sorangium</taxon>
    </lineage>
</organism>
<dbReference type="Proteomes" id="UP000075502">
    <property type="component" value="Unassembled WGS sequence"/>
</dbReference>
<comment type="caution">
    <text evidence="2">The sequence shown here is derived from an EMBL/GenBank/DDBJ whole genome shotgun (WGS) entry which is preliminary data.</text>
</comment>
<dbReference type="AlphaFoldDB" id="A0A150TII6"/>
<sequence>MPFSRRTFPTNVTTRPRSGSPSSRRAARRSAGRKSARSTPLRTRTARSRGAPSAASASTIGRLTPIAYAADRSALPTSGRTERQRATTFTSVPWAFTA</sequence>
<feature type="compositionally biased region" description="Low complexity" evidence="1">
    <location>
        <begin position="15"/>
        <end position="24"/>
    </location>
</feature>
<protein>
    <submittedName>
        <fullName evidence="2">Uncharacterized protein</fullName>
    </submittedName>
</protein>
<reference evidence="2 3" key="1">
    <citation type="submission" date="2014-02" db="EMBL/GenBank/DDBJ databases">
        <title>The small core and large imbalanced accessory genome model reveals a collaborative survival strategy of Sorangium cellulosum strains in nature.</title>
        <authorList>
            <person name="Han K."/>
            <person name="Peng R."/>
            <person name="Blom J."/>
            <person name="Li Y.-Z."/>
        </authorList>
    </citation>
    <scope>NUCLEOTIDE SEQUENCE [LARGE SCALE GENOMIC DNA]</scope>
    <source>
        <strain evidence="2 3">So0007-03</strain>
    </source>
</reference>
<evidence type="ECO:0000313" key="2">
    <source>
        <dbReference type="EMBL" id="KYG04491.1"/>
    </source>
</evidence>
<proteinExistence type="predicted"/>
<accession>A0A150TII6</accession>
<evidence type="ECO:0000256" key="1">
    <source>
        <dbReference type="SAM" id="MobiDB-lite"/>
    </source>
</evidence>